<evidence type="ECO:0000313" key="2">
    <source>
        <dbReference type="Proteomes" id="UP000186922"/>
    </source>
</evidence>
<name>A0A1D1VYL9_RAMVA</name>
<proteinExistence type="predicted"/>
<sequence>MTPPVANNTLPASEKISVTINGTKFDVPTTFSEVSLNDYLRHHLHLTGKTRHLPGRRMWCLQRRSGLR</sequence>
<accession>A0A1D1VYL9</accession>
<reference evidence="1 2" key="1">
    <citation type="journal article" date="2016" name="Nat. Commun.">
        <title>Extremotolerant tardigrade genome and improved radiotolerance of human cultured cells by tardigrade-unique protein.</title>
        <authorList>
            <person name="Hashimoto T."/>
            <person name="Horikawa D.D."/>
            <person name="Saito Y."/>
            <person name="Kuwahara H."/>
            <person name="Kozuka-Hata H."/>
            <person name="Shin-I T."/>
            <person name="Minakuchi Y."/>
            <person name="Ohishi K."/>
            <person name="Motoyama A."/>
            <person name="Aizu T."/>
            <person name="Enomoto A."/>
            <person name="Kondo K."/>
            <person name="Tanaka S."/>
            <person name="Hara Y."/>
            <person name="Koshikawa S."/>
            <person name="Sagara H."/>
            <person name="Miura T."/>
            <person name="Yokobori S."/>
            <person name="Miyagawa K."/>
            <person name="Suzuki Y."/>
            <person name="Kubo T."/>
            <person name="Oyama M."/>
            <person name="Kohara Y."/>
            <person name="Fujiyama A."/>
            <person name="Arakawa K."/>
            <person name="Katayama T."/>
            <person name="Toyoda A."/>
            <person name="Kunieda T."/>
        </authorList>
    </citation>
    <scope>NUCLEOTIDE SEQUENCE [LARGE SCALE GENOMIC DNA]</scope>
    <source>
        <strain evidence="1 2">YOKOZUNA-1</strain>
    </source>
</reference>
<organism evidence="1 2">
    <name type="scientific">Ramazzottius varieornatus</name>
    <name type="common">Water bear</name>
    <name type="synonym">Tardigrade</name>
    <dbReference type="NCBI Taxonomy" id="947166"/>
    <lineage>
        <taxon>Eukaryota</taxon>
        <taxon>Metazoa</taxon>
        <taxon>Ecdysozoa</taxon>
        <taxon>Tardigrada</taxon>
        <taxon>Eutardigrada</taxon>
        <taxon>Parachela</taxon>
        <taxon>Hypsibioidea</taxon>
        <taxon>Ramazzottiidae</taxon>
        <taxon>Ramazzottius</taxon>
    </lineage>
</organism>
<keyword evidence="2" id="KW-1185">Reference proteome</keyword>
<dbReference type="Proteomes" id="UP000186922">
    <property type="component" value="Unassembled WGS sequence"/>
</dbReference>
<comment type="caution">
    <text evidence="1">The sequence shown here is derived from an EMBL/GenBank/DDBJ whole genome shotgun (WGS) entry which is preliminary data.</text>
</comment>
<gene>
    <name evidence="1" type="primary">RvY_16485</name>
    <name evidence="1" type="synonym">RvY_16485.2</name>
    <name evidence="1" type="ORF">RvY_16485-2</name>
</gene>
<protein>
    <submittedName>
        <fullName evidence="1">Uncharacterized protein</fullName>
    </submittedName>
</protein>
<evidence type="ECO:0000313" key="1">
    <source>
        <dbReference type="EMBL" id="GAV06512.1"/>
    </source>
</evidence>
<dbReference type="AlphaFoldDB" id="A0A1D1VYL9"/>
<dbReference type="EMBL" id="BDGG01000013">
    <property type="protein sequence ID" value="GAV06512.1"/>
    <property type="molecule type" value="Genomic_DNA"/>
</dbReference>